<dbReference type="Gene3D" id="1.10.443.10">
    <property type="entry name" value="Intergrase catalytic core"/>
    <property type="match status" value="1"/>
</dbReference>
<gene>
    <name evidence="2" type="ORF">SMSK564_0509</name>
</gene>
<evidence type="ECO:0008006" key="4">
    <source>
        <dbReference type="Google" id="ProtNLM"/>
    </source>
</evidence>
<dbReference type="EMBL" id="AEDU01000008">
    <property type="protein sequence ID" value="EFN98965.1"/>
    <property type="molecule type" value="Genomic_DNA"/>
</dbReference>
<evidence type="ECO:0000313" key="2">
    <source>
        <dbReference type="EMBL" id="EFN98965.1"/>
    </source>
</evidence>
<protein>
    <recommendedName>
        <fullName evidence="4">Integrase</fullName>
    </recommendedName>
</protein>
<evidence type="ECO:0000313" key="3">
    <source>
        <dbReference type="Proteomes" id="UP000004966"/>
    </source>
</evidence>
<dbReference type="Proteomes" id="UP000004966">
    <property type="component" value="Unassembled WGS sequence"/>
</dbReference>
<accession>E1LKY2</accession>
<dbReference type="SUPFAM" id="SSF56349">
    <property type="entry name" value="DNA breaking-rejoining enzymes"/>
    <property type="match status" value="1"/>
</dbReference>
<dbReference type="InterPro" id="IPR011010">
    <property type="entry name" value="DNA_brk_join_enz"/>
</dbReference>
<name>E1LKY2_STRMT</name>
<dbReference type="eggNOG" id="COG0582">
    <property type="taxonomic scope" value="Bacteria"/>
</dbReference>
<dbReference type="GO" id="GO:0015074">
    <property type="term" value="P:DNA integration"/>
    <property type="evidence" value="ECO:0007669"/>
    <property type="project" value="InterPro"/>
</dbReference>
<reference evidence="2 3" key="1">
    <citation type="submission" date="2010-09" db="EMBL/GenBank/DDBJ databases">
        <authorList>
            <person name="Daugherty S.C."/>
            <person name="Tallon L.J."/>
            <person name="Jones K.M."/>
            <person name="Liu X."/>
            <person name="Kilian M."/>
            <person name="Tettelin H."/>
        </authorList>
    </citation>
    <scope>NUCLEOTIDE SEQUENCE [LARGE SCALE GENOMIC DNA]</scope>
    <source>
        <strain evidence="2 3">SK564</strain>
    </source>
</reference>
<dbReference type="AlphaFoldDB" id="E1LKY2"/>
<comment type="caution">
    <text evidence="2">The sequence shown here is derived from an EMBL/GenBank/DDBJ whole genome shotgun (WGS) entry which is preliminary data.</text>
</comment>
<organism evidence="2 3">
    <name type="scientific">Streptococcus mitis SK564</name>
    <dbReference type="NCBI Taxonomy" id="585203"/>
    <lineage>
        <taxon>Bacteria</taxon>
        <taxon>Bacillati</taxon>
        <taxon>Bacillota</taxon>
        <taxon>Bacilli</taxon>
        <taxon>Lactobacillales</taxon>
        <taxon>Streptococcaceae</taxon>
        <taxon>Streptococcus</taxon>
        <taxon>Streptococcus mitis group</taxon>
    </lineage>
</organism>
<evidence type="ECO:0000256" key="1">
    <source>
        <dbReference type="ARBA" id="ARBA00023172"/>
    </source>
</evidence>
<proteinExistence type="predicted"/>
<dbReference type="GO" id="GO:0006310">
    <property type="term" value="P:DNA recombination"/>
    <property type="evidence" value="ECO:0007669"/>
    <property type="project" value="UniProtKB-KW"/>
</dbReference>
<dbReference type="InterPro" id="IPR013762">
    <property type="entry name" value="Integrase-like_cat_sf"/>
</dbReference>
<sequence>MLPAMSNILSENKNPLKTIMDRVGHSDSDVTNSIYTHVTKNMKDEAINVLDKVMKKIF</sequence>
<keyword evidence="1" id="KW-0233">DNA recombination</keyword>
<dbReference type="GO" id="GO:0003677">
    <property type="term" value="F:DNA binding"/>
    <property type="evidence" value="ECO:0007669"/>
    <property type="project" value="InterPro"/>
</dbReference>